<dbReference type="Proteomes" id="UP001338309">
    <property type="component" value="Unassembled WGS sequence"/>
</dbReference>
<dbReference type="SUPFAM" id="SSF53335">
    <property type="entry name" value="S-adenosyl-L-methionine-dependent methyltransferases"/>
    <property type="match status" value="1"/>
</dbReference>
<organism evidence="2 3">
    <name type="scientific">Algoriphagus confluentis</name>
    <dbReference type="NCBI Taxonomy" id="1697556"/>
    <lineage>
        <taxon>Bacteria</taxon>
        <taxon>Pseudomonadati</taxon>
        <taxon>Bacteroidota</taxon>
        <taxon>Cytophagia</taxon>
        <taxon>Cytophagales</taxon>
        <taxon>Cyclobacteriaceae</taxon>
        <taxon>Algoriphagus</taxon>
    </lineage>
</organism>
<dbReference type="InterPro" id="IPR029063">
    <property type="entry name" value="SAM-dependent_MTases_sf"/>
</dbReference>
<protein>
    <recommendedName>
        <fullName evidence="1">Methyltransferase type 11 domain-containing protein</fullName>
    </recommendedName>
</protein>
<proteinExistence type="predicted"/>
<comment type="caution">
    <text evidence="2">The sequence shown here is derived from an EMBL/GenBank/DDBJ whole genome shotgun (WGS) entry which is preliminary data.</text>
</comment>
<dbReference type="EMBL" id="BTPD01000008">
    <property type="protein sequence ID" value="GMQ29985.1"/>
    <property type="molecule type" value="Genomic_DNA"/>
</dbReference>
<feature type="domain" description="Methyltransferase type 11" evidence="1">
    <location>
        <begin position="109"/>
        <end position="164"/>
    </location>
</feature>
<evidence type="ECO:0000259" key="1">
    <source>
        <dbReference type="Pfam" id="PF08241"/>
    </source>
</evidence>
<dbReference type="CDD" id="cd02440">
    <property type="entry name" value="AdoMet_MTases"/>
    <property type="match status" value="1"/>
</dbReference>
<name>A0ABQ6PRW3_9BACT</name>
<reference evidence="2 3" key="1">
    <citation type="submission" date="2023-08" db="EMBL/GenBank/DDBJ databases">
        <title>Draft genome sequence of Algoriphagus confluentis.</title>
        <authorList>
            <person name="Takatani N."/>
            <person name="Hosokawa M."/>
            <person name="Sawabe T."/>
        </authorList>
    </citation>
    <scope>NUCLEOTIDE SEQUENCE [LARGE SCALE GENOMIC DNA]</scope>
    <source>
        <strain evidence="2 3">NBRC 111222</strain>
    </source>
</reference>
<evidence type="ECO:0000313" key="2">
    <source>
        <dbReference type="EMBL" id="GMQ29985.1"/>
    </source>
</evidence>
<dbReference type="InterPro" id="IPR013216">
    <property type="entry name" value="Methyltransf_11"/>
</dbReference>
<evidence type="ECO:0000313" key="3">
    <source>
        <dbReference type="Proteomes" id="UP001338309"/>
    </source>
</evidence>
<gene>
    <name evidence="2" type="ORF">Aconfl_26280</name>
</gene>
<sequence>MPFLALRPKIKKEIIKHAYFWDYLSILHASRPAMQFIRNLFASSDHPQSLGAKFRKQRLAKFEKLFFRNFRLEKPIRILDVGGTDYFWKHSQIPQIPNLRITLLNLHQEAPKHANIESVIGDATHMPEFEEGSFDLVFSNSVIEHLYTYENQEKMAKEIRRVGKKFFVQTPNRYFPVEAHYALPFAQYLPDKWLFALLTKTPLSRMKRWAPQDAEQYIKEIRLLNEKELRALFPGAKILKEQFGGLTKSITAHNLR</sequence>
<keyword evidence="3" id="KW-1185">Reference proteome</keyword>
<dbReference type="Pfam" id="PF08241">
    <property type="entry name" value="Methyltransf_11"/>
    <property type="match status" value="1"/>
</dbReference>
<dbReference type="Gene3D" id="3.40.50.150">
    <property type="entry name" value="Vaccinia Virus protein VP39"/>
    <property type="match status" value="1"/>
</dbReference>
<accession>A0ABQ6PRW3</accession>